<accession>A0A9P5NWU3</accession>
<sequence>MLKEYLEEELKFSALKTRMKYLVINDWQPVVNVMLLAAFPFALAFIFFLHKISQKFRSSGSLLPSDHAAFRALLSVSTPTSVSRPSDLRCFLEPTRTRNLLRLEINLFKLLDGILAGQLELRDPSDIRYLIKGQLRASGWYVEFYTGTRWSIKVMKWIAKEQFLPNRQAYIDNTCKQPREESIYIEQCSFFAIIKANPSLSYEPRLIVNHRFPYFDLDFVRYVDLKAEVGRIQRVRTRPGSTVTIEFSCLATDVGFSTKYFMLCAVPFVPRRLKKMQVDRTPTALLVRTGDVISLFSTGPLVMESFTNISHEHASFLQLKEEEFVNSAYIRQKCIRDLGKAGWREEIFMLNFEASLLLSGLLTRWRLILRK</sequence>
<organism evidence="2 3">
    <name type="scientific">Gymnopilus junonius</name>
    <name type="common">Spectacular rustgill mushroom</name>
    <name type="synonym">Gymnopilus spectabilis subsp. junonius</name>
    <dbReference type="NCBI Taxonomy" id="109634"/>
    <lineage>
        <taxon>Eukaryota</taxon>
        <taxon>Fungi</taxon>
        <taxon>Dikarya</taxon>
        <taxon>Basidiomycota</taxon>
        <taxon>Agaricomycotina</taxon>
        <taxon>Agaricomycetes</taxon>
        <taxon>Agaricomycetidae</taxon>
        <taxon>Agaricales</taxon>
        <taxon>Agaricineae</taxon>
        <taxon>Hymenogastraceae</taxon>
        <taxon>Gymnopilus</taxon>
    </lineage>
</organism>
<keyword evidence="1" id="KW-1133">Transmembrane helix</keyword>
<comment type="caution">
    <text evidence="2">The sequence shown here is derived from an EMBL/GenBank/DDBJ whole genome shotgun (WGS) entry which is preliminary data.</text>
</comment>
<keyword evidence="1" id="KW-0472">Membrane</keyword>
<feature type="transmembrane region" description="Helical" evidence="1">
    <location>
        <begin position="29"/>
        <end position="49"/>
    </location>
</feature>
<evidence type="ECO:0000256" key="1">
    <source>
        <dbReference type="SAM" id="Phobius"/>
    </source>
</evidence>
<dbReference type="EMBL" id="JADNYJ010000003">
    <property type="protein sequence ID" value="KAF8912008.1"/>
    <property type="molecule type" value="Genomic_DNA"/>
</dbReference>
<protein>
    <submittedName>
        <fullName evidence="2">Uncharacterized protein</fullName>
    </submittedName>
</protein>
<dbReference type="OrthoDB" id="3059868at2759"/>
<reference evidence="2" key="1">
    <citation type="submission" date="2020-11" db="EMBL/GenBank/DDBJ databases">
        <authorList>
            <consortium name="DOE Joint Genome Institute"/>
            <person name="Ahrendt S."/>
            <person name="Riley R."/>
            <person name="Andreopoulos W."/>
            <person name="LaButti K."/>
            <person name="Pangilinan J."/>
            <person name="Ruiz-duenas F.J."/>
            <person name="Barrasa J.M."/>
            <person name="Sanchez-Garcia M."/>
            <person name="Camarero S."/>
            <person name="Miyauchi S."/>
            <person name="Serrano A."/>
            <person name="Linde D."/>
            <person name="Babiker R."/>
            <person name="Drula E."/>
            <person name="Ayuso-Fernandez I."/>
            <person name="Pacheco R."/>
            <person name="Padilla G."/>
            <person name="Ferreira P."/>
            <person name="Barriuso J."/>
            <person name="Kellner H."/>
            <person name="Castanera R."/>
            <person name="Alfaro M."/>
            <person name="Ramirez L."/>
            <person name="Pisabarro A.G."/>
            <person name="Kuo A."/>
            <person name="Tritt A."/>
            <person name="Lipzen A."/>
            <person name="He G."/>
            <person name="Yan M."/>
            <person name="Ng V."/>
            <person name="Cullen D."/>
            <person name="Martin F."/>
            <person name="Rosso M.-N."/>
            <person name="Henrissat B."/>
            <person name="Hibbett D."/>
            <person name="Martinez A.T."/>
            <person name="Grigoriev I.V."/>
        </authorList>
    </citation>
    <scope>NUCLEOTIDE SEQUENCE</scope>
    <source>
        <strain evidence="2">AH 44721</strain>
    </source>
</reference>
<dbReference type="Proteomes" id="UP000724874">
    <property type="component" value="Unassembled WGS sequence"/>
</dbReference>
<name>A0A9P5NWU3_GYMJU</name>
<keyword evidence="1" id="KW-0812">Transmembrane</keyword>
<gene>
    <name evidence="2" type="ORF">CPB84DRAFT_1761004</name>
</gene>
<dbReference type="AlphaFoldDB" id="A0A9P5NWU3"/>
<keyword evidence="3" id="KW-1185">Reference proteome</keyword>
<evidence type="ECO:0000313" key="2">
    <source>
        <dbReference type="EMBL" id="KAF8912008.1"/>
    </source>
</evidence>
<proteinExistence type="predicted"/>
<evidence type="ECO:0000313" key="3">
    <source>
        <dbReference type="Proteomes" id="UP000724874"/>
    </source>
</evidence>